<evidence type="ECO:0000313" key="2">
    <source>
        <dbReference type="Proteomes" id="UP000075885"/>
    </source>
</evidence>
<evidence type="ECO:0000313" key="1">
    <source>
        <dbReference type="EnsemblMetazoa" id="AEPI001651-PA"/>
    </source>
</evidence>
<keyword evidence="2" id="KW-1185">Reference proteome</keyword>
<dbReference type="VEuPathDB" id="VectorBase:AEPI001651"/>
<evidence type="ECO:0008006" key="3">
    <source>
        <dbReference type="Google" id="ProtNLM"/>
    </source>
</evidence>
<sequence>MMGWFDKFTLCCVVIVIVSLSVILISMVQLQQRLENDINRTNSELLQKIRALRLGIESSSLHVRKANPAYTFASRNDGPLLAMVIRSAKQSYALRRTIRHTWAQTDHRVVHRFELHGPHIRKKSNPEPLEWLQRLQHHHYANTTITNARYLLFVSETVFVNTPLVLETIERILPRDGFILCKQTISVNSSTQIGTCDASHPILVSMDIVRGSGEKYTVYDGRRLYLNHRETEALVRHQIDEEGQLTYFFTASLLQLNAKMPLTQQIKQLWLSLIGNYTPVEY</sequence>
<dbReference type="Proteomes" id="UP000075885">
    <property type="component" value="Unassembled WGS sequence"/>
</dbReference>
<accession>A0A182P415</accession>
<organism evidence="1 2">
    <name type="scientific">Anopheles epiroticus</name>
    <dbReference type="NCBI Taxonomy" id="199890"/>
    <lineage>
        <taxon>Eukaryota</taxon>
        <taxon>Metazoa</taxon>
        <taxon>Ecdysozoa</taxon>
        <taxon>Arthropoda</taxon>
        <taxon>Hexapoda</taxon>
        <taxon>Insecta</taxon>
        <taxon>Pterygota</taxon>
        <taxon>Neoptera</taxon>
        <taxon>Endopterygota</taxon>
        <taxon>Diptera</taxon>
        <taxon>Nematocera</taxon>
        <taxon>Culicoidea</taxon>
        <taxon>Culicidae</taxon>
        <taxon>Anophelinae</taxon>
        <taxon>Anopheles</taxon>
    </lineage>
</organism>
<dbReference type="EnsemblMetazoa" id="AEPI001651-RA">
    <property type="protein sequence ID" value="AEPI001651-PA"/>
    <property type="gene ID" value="AEPI001651"/>
</dbReference>
<proteinExistence type="predicted"/>
<protein>
    <recommendedName>
        <fullName evidence="3">Hexosyltransferase</fullName>
    </recommendedName>
</protein>
<reference evidence="2" key="1">
    <citation type="submission" date="2013-03" db="EMBL/GenBank/DDBJ databases">
        <title>The Genome Sequence of Anopheles epiroticus epiroticus2.</title>
        <authorList>
            <consortium name="The Broad Institute Genomics Platform"/>
            <person name="Neafsey D.E."/>
            <person name="Howell P."/>
            <person name="Walker B."/>
            <person name="Young S.K."/>
            <person name="Zeng Q."/>
            <person name="Gargeya S."/>
            <person name="Fitzgerald M."/>
            <person name="Haas B."/>
            <person name="Abouelleil A."/>
            <person name="Allen A.W."/>
            <person name="Alvarado L."/>
            <person name="Arachchi H.M."/>
            <person name="Berlin A.M."/>
            <person name="Chapman S.B."/>
            <person name="Gainer-Dewar J."/>
            <person name="Goldberg J."/>
            <person name="Griggs A."/>
            <person name="Gujja S."/>
            <person name="Hansen M."/>
            <person name="Howarth C."/>
            <person name="Imamovic A."/>
            <person name="Ireland A."/>
            <person name="Larimer J."/>
            <person name="McCowan C."/>
            <person name="Murphy C."/>
            <person name="Pearson M."/>
            <person name="Poon T.W."/>
            <person name="Priest M."/>
            <person name="Roberts A."/>
            <person name="Saif S."/>
            <person name="Shea T."/>
            <person name="Sisk P."/>
            <person name="Sykes S."/>
            <person name="Wortman J."/>
            <person name="Nusbaum C."/>
            <person name="Birren B."/>
        </authorList>
    </citation>
    <scope>NUCLEOTIDE SEQUENCE [LARGE SCALE GENOMIC DNA]</scope>
    <source>
        <strain evidence="2">Epiroticus2</strain>
    </source>
</reference>
<dbReference type="AlphaFoldDB" id="A0A182P415"/>
<reference evidence="1" key="2">
    <citation type="submission" date="2020-05" db="UniProtKB">
        <authorList>
            <consortium name="EnsemblMetazoa"/>
        </authorList>
    </citation>
    <scope>IDENTIFICATION</scope>
    <source>
        <strain evidence="1">Epiroticus2</strain>
    </source>
</reference>
<name>A0A182P415_9DIPT</name>